<dbReference type="EMBL" id="JANPWB010000010">
    <property type="protein sequence ID" value="KAJ1147077.1"/>
    <property type="molecule type" value="Genomic_DNA"/>
</dbReference>
<dbReference type="Proteomes" id="UP001066276">
    <property type="component" value="Chromosome 6"/>
</dbReference>
<organism evidence="2 3">
    <name type="scientific">Pleurodeles waltl</name>
    <name type="common">Iberian ribbed newt</name>
    <dbReference type="NCBI Taxonomy" id="8319"/>
    <lineage>
        <taxon>Eukaryota</taxon>
        <taxon>Metazoa</taxon>
        <taxon>Chordata</taxon>
        <taxon>Craniata</taxon>
        <taxon>Vertebrata</taxon>
        <taxon>Euteleostomi</taxon>
        <taxon>Amphibia</taxon>
        <taxon>Batrachia</taxon>
        <taxon>Caudata</taxon>
        <taxon>Salamandroidea</taxon>
        <taxon>Salamandridae</taxon>
        <taxon>Pleurodelinae</taxon>
        <taxon>Pleurodeles</taxon>
    </lineage>
</organism>
<proteinExistence type="predicted"/>
<comment type="caution">
    <text evidence="2">The sequence shown here is derived from an EMBL/GenBank/DDBJ whole genome shotgun (WGS) entry which is preliminary data.</text>
</comment>
<name>A0AAV7R5W1_PLEWA</name>
<reference evidence="2" key="1">
    <citation type="journal article" date="2022" name="bioRxiv">
        <title>Sequencing and chromosome-scale assembly of the giantPleurodeles waltlgenome.</title>
        <authorList>
            <person name="Brown T."/>
            <person name="Elewa A."/>
            <person name="Iarovenko S."/>
            <person name="Subramanian E."/>
            <person name="Araus A.J."/>
            <person name="Petzold A."/>
            <person name="Susuki M."/>
            <person name="Suzuki K.-i.T."/>
            <person name="Hayashi T."/>
            <person name="Toyoda A."/>
            <person name="Oliveira C."/>
            <person name="Osipova E."/>
            <person name="Leigh N.D."/>
            <person name="Simon A."/>
            <person name="Yun M.H."/>
        </authorList>
    </citation>
    <scope>NUCLEOTIDE SEQUENCE</scope>
    <source>
        <strain evidence="2">20211129_DDA</strain>
        <tissue evidence="2">Liver</tissue>
    </source>
</reference>
<feature type="region of interest" description="Disordered" evidence="1">
    <location>
        <begin position="1"/>
        <end position="83"/>
    </location>
</feature>
<keyword evidence="3" id="KW-1185">Reference proteome</keyword>
<feature type="compositionally biased region" description="Basic and acidic residues" evidence="1">
    <location>
        <begin position="12"/>
        <end position="49"/>
    </location>
</feature>
<feature type="compositionally biased region" description="Basic and acidic residues" evidence="1">
    <location>
        <begin position="74"/>
        <end position="83"/>
    </location>
</feature>
<protein>
    <submittedName>
        <fullName evidence="2">Uncharacterized protein</fullName>
    </submittedName>
</protein>
<evidence type="ECO:0000313" key="3">
    <source>
        <dbReference type="Proteomes" id="UP001066276"/>
    </source>
</evidence>
<gene>
    <name evidence="2" type="ORF">NDU88_013324</name>
</gene>
<sequence>MICVPGTEEKEETPAEKRERVGEAGVTRKEDVAATSEEPERKWRPDTDGKCPGGFHRSSSGAGGAPAKFPATLQEKRGSPRRI</sequence>
<dbReference type="AlphaFoldDB" id="A0AAV7R5W1"/>
<evidence type="ECO:0000313" key="2">
    <source>
        <dbReference type="EMBL" id="KAJ1147077.1"/>
    </source>
</evidence>
<evidence type="ECO:0000256" key="1">
    <source>
        <dbReference type="SAM" id="MobiDB-lite"/>
    </source>
</evidence>
<accession>A0AAV7R5W1</accession>